<dbReference type="InterPro" id="IPR001107">
    <property type="entry name" value="Band_7"/>
</dbReference>
<dbReference type="SUPFAM" id="SSF117892">
    <property type="entry name" value="Band 7/SPFH domain"/>
    <property type="match status" value="1"/>
</dbReference>
<dbReference type="GO" id="GO:0016020">
    <property type="term" value="C:membrane"/>
    <property type="evidence" value="ECO:0007669"/>
    <property type="project" value="UniProtKB-SubCell"/>
</dbReference>
<dbReference type="PANTHER" id="PTHR42911:SF1">
    <property type="entry name" value="MODULATOR OF FTSH PROTEASE HFLC"/>
    <property type="match status" value="1"/>
</dbReference>
<dbReference type="RefSeq" id="WP_064461204.1">
    <property type="nucleotide sequence ID" value="NZ_CP012505.1"/>
</dbReference>
<dbReference type="InterPro" id="IPR036013">
    <property type="entry name" value="Band_7/SPFH_dom_sf"/>
</dbReference>
<dbReference type="InterPro" id="IPR010200">
    <property type="entry name" value="HflC"/>
</dbReference>
<dbReference type="Gene3D" id="3.30.479.30">
    <property type="entry name" value="Band 7 domain"/>
    <property type="match status" value="1"/>
</dbReference>
<evidence type="ECO:0000256" key="3">
    <source>
        <dbReference type="ARBA" id="ARBA00022692"/>
    </source>
</evidence>
<dbReference type="Proteomes" id="UP000242800">
    <property type="component" value="Chromosome"/>
</dbReference>
<keyword evidence="3" id="KW-0812">Transmembrane</keyword>
<evidence type="ECO:0000256" key="6">
    <source>
        <dbReference type="PIRNR" id="PIRNR005651"/>
    </source>
</evidence>
<dbReference type="CDD" id="cd03405">
    <property type="entry name" value="SPFH_HflC"/>
    <property type="match status" value="1"/>
</dbReference>
<evidence type="ECO:0000313" key="9">
    <source>
        <dbReference type="Proteomes" id="UP000242800"/>
    </source>
</evidence>
<accession>A0AAC8ZMN2</accession>
<evidence type="ECO:0000256" key="2">
    <source>
        <dbReference type="ARBA" id="ARBA00007862"/>
    </source>
</evidence>
<dbReference type="EMBL" id="CP012505">
    <property type="protein sequence ID" value="ALB01788.1"/>
    <property type="molecule type" value="Genomic_DNA"/>
</dbReference>
<name>A0AAC8ZMN2_9GAMM</name>
<dbReference type="PIRSF" id="PIRSF005651">
    <property type="entry name" value="HflC"/>
    <property type="match status" value="1"/>
</dbReference>
<dbReference type="KEGG" id="fper:ACH24_03650"/>
<evidence type="ECO:0000259" key="7">
    <source>
        <dbReference type="SMART" id="SM00244"/>
    </source>
</evidence>
<comment type="subcellular location">
    <subcellularLocation>
        <location evidence="1">Membrane</location>
        <topology evidence="1">Single-pass membrane protein</topology>
    </subcellularLocation>
</comment>
<keyword evidence="5" id="KW-0472">Membrane</keyword>
<comment type="similarity">
    <text evidence="2 6">Belongs to the band 7/mec-2 family. HflC subfamily.</text>
</comment>
<comment type="function">
    <text evidence="6">HflC and HflK could regulate a protease.</text>
</comment>
<dbReference type="AlphaFoldDB" id="A0AAC8ZMN2"/>
<evidence type="ECO:0000256" key="4">
    <source>
        <dbReference type="ARBA" id="ARBA00022989"/>
    </source>
</evidence>
<sequence length="308" mass="34770">MSKFLKIFLVLVVFVAIVVLSTKFIVKQGSEAVILRLGELVKDKDGKAIEYESGLHVKIPFIDTVKIYDMRNRVLEADSARVVTKEQKDVLINAYVVWKISNSNISTFYTSTSGGVDRAEILLKQFLESSLRVEVGNNDIQSLINDNRDKLMIALTKSVQQQSKQIGVDVIDVRVKQIDLPDTVTDSIYKRMRSSRQKVAASIRAEGKQLAEKIKAAADAKVTVTLAEAEKESKTIMAEADAKAAKIFIEAYSKSVPLYEFLKSMNSYKESFNGEHEVVFMLKPDSKFFQWFKLEHNSKLAKDMKEVK</sequence>
<reference evidence="8 9" key="1">
    <citation type="journal article" date="2016" name="Int. J. Syst. Evol. Microbiol.">
        <title>Reclassification of Wolbachia persica as Francisella persica comb. nov. and emended description of the family Francisellaceae.</title>
        <authorList>
            <person name="Larson M.A."/>
            <person name="Nalbantoglu U."/>
            <person name="Sayood K."/>
            <person name="Zentz E.B."/>
            <person name="Cer R.Z."/>
            <person name="Iwen P.C."/>
            <person name="Francesconi S.C."/>
            <person name="Bishop-Lilly K.A."/>
            <person name="Mokashi V.P."/>
            <person name="Sjostedt A."/>
            <person name="Hinrichs S.H."/>
        </authorList>
    </citation>
    <scope>NUCLEOTIDE SEQUENCE [LARGE SCALE GENOMIC DNA]</scope>
    <source>
        <strain evidence="8 9">FSC845</strain>
    </source>
</reference>
<organism evidence="8 9">
    <name type="scientific">Francisella persica ATCC VR-331</name>
    <dbReference type="NCBI Taxonomy" id="1086726"/>
    <lineage>
        <taxon>Bacteria</taxon>
        <taxon>Pseudomonadati</taxon>
        <taxon>Pseudomonadota</taxon>
        <taxon>Gammaproteobacteria</taxon>
        <taxon>Thiotrichales</taxon>
        <taxon>Francisellaceae</taxon>
        <taxon>Francisella</taxon>
    </lineage>
</organism>
<dbReference type="SMART" id="SM00244">
    <property type="entry name" value="PHB"/>
    <property type="match status" value="1"/>
</dbReference>
<protein>
    <recommendedName>
        <fullName evidence="6">Protein HflC</fullName>
    </recommendedName>
</protein>
<proteinExistence type="inferred from homology"/>
<dbReference type="Pfam" id="PF01145">
    <property type="entry name" value="Band_7"/>
    <property type="match status" value="1"/>
</dbReference>
<keyword evidence="4" id="KW-1133">Transmembrane helix</keyword>
<dbReference type="PANTHER" id="PTHR42911">
    <property type="entry name" value="MODULATOR OF FTSH PROTEASE HFLC"/>
    <property type="match status" value="1"/>
</dbReference>
<evidence type="ECO:0000256" key="1">
    <source>
        <dbReference type="ARBA" id="ARBA00004167"/>
    </source>
</evidence>
<feature type="domain" description="Band 7" evidence="7">
    <location>
        <begin position="21"/>
        <end position="192"/>
    </location>
</feature>
<evidence type="ECO:0000256" key="5">
    <source>
        <dbReference type="ARBA" id="ARBA00023136"/>
    </source>
</evidence>
<evidence type="ECO:0000313" key="8">
    <source>
        <dbReference type="EMBL" id="ALB01788.1"/>
    </source>
</evidence>
<gene>
    <name evidence="8" type="ORF">ACH24_03650</name>
</gene>
<keyword evidence="9" id="KW-1185">Reference proteome</keyword>